<dbReference type="Pfam" id="PF12799">
    <property type="entry name" value="LRR_4"/>
    <property type="match status" value="1"/>
</dbReference>
<keyword evidence="4" id="KW-0433">Leucine-rich repeat</keyword>
<evidence type="ECO:0000256" key="13">
    <source>
        <dbReference type="SAM" id="SignalP"/>
    </source>
</evidence>
<keyword evidence="6 13" id="KW-0732">Signal</keyword>
<keyword evidence="7" id="KW-0677">Repeat</keyword>
<keyword evidence="17" id="KW-1185">Reference proteome</keyword>
<proteinExistence type="inferred from homology"/>
<comment type="subcellular location">
    <subcellularLocation>
        <location evidence="1">Cell membrane</location>
        <topology evidence="1">Single-pass type I membrane protein</topology>
    </subcellularLocation>
</comment>
<dbReference type="SMART" id="SM00365">
    <property type="entry name" value="LRR_SD22"/>
    <property type="match status" value="6"/>
</dbReference>
<comment type="similarity">
    <text evidence="2">Belongs to the RLP family.</text>
</comment>
<evidence type="ECO:0000256" key="5">
    <source>
        <dbReference type="ARBA" id="ARBA00022692"/>
    </source>
</evidence>
<dbReference type="Gene3D" id="3.80.10.10">
    <property type="entry name" value="Ribonuclease Inhibitor"/>
    <property type="match status" value="5"/>
</dbReference>
<evidence type="ECO:0000256" key="1">
    <source>
        <dbReference type="ARBA" id="ARBA00004251"/>
    </source>
</evidence>
<keyword evidence="11" id="KW-0325">Glycoprotein</keyword>
<evidence type="ECO:0000256" key="12">
    <source>
        <dbReference type="SAM" id="Phobius"/>
    </source>
</evidence>
<protein>
    <recommendedName>
        <fullName evidence="18">Leucine-rich repeat-containing N-terminal plant-type domain-containing protein</fullName>
    </recommendedName>
</protein>
<dbReference type="FunFam" id="3.80.10.10:FF:000095">
    <property type="entry name" value="LRR receptor-like serine/threonine-protein kinase GSO1"/>
    <property type="match status" value="1"/>
</dbReference>
<name>A0AAN7R238_TRANT</name>
<feature type="domain" description="Disease resistance R13L4/SHOC-2-like LRR" evidence="15">
    <location>
        <begin position="322"/>
        <end position="496"/>
    </location>
</feature>
<dbReference type="Pfam" id="PF08263">
    <property type="entry name" value="LRRNT_2"/>
    <property type="match status" value="1"/>
</dbReference>
<keyword evidence="9 12" id="KW-0472">Membrane</keyword>
<evidence type="ECO:0000313" key="17">
    <source>
        <dbReference type="Proteomes" id="UP001346149"/>
    </source>
</evidence>
<keyword evidence="10" id="KW-0675">Receptor</keyword>
<evidence type="ECO:0000256" key="9">
    <source>
        <dbReference type="ARBA" id="ARBA00023136"/>
    </source>
</evidence>
<dbReference type="InterPro" id="IPR055414">
    <property type="entry name" value="LRR_R13L4/SHOC2-like"/>
</dbReference>
<evidence type="ECO:0000256" key="10">
    <source>
        <dbReference type="ARBA" id="ARBA00023170"/>
    </source>
</evidence>
<evidence type="ECO:0000256" key="7">
    <source>
        <dbReference type="ARBA" id="ARBA00022737"/>
    </source>
</evidence>
<dbReference type="EMBL" id="JAXQNO010000014">
    <property type="protein sequence ID" value="KAK4784456.1"/>
    <property type="molecule type" value="Genomic_DNA"/>
</dbReference>
<dbReference type="SMART" id="SM00369">
    <property type="entry name" value="LRR_TYP"/>
    <property type="match status" value="11"/>
</dbReference>
<evidence type="ECO:0000256" key="6">
    <source>
        <dbReference type="ARBA" id="ARBA00022729"/>
    </source>
</evidence>
<dbReference type="FunFam" id="3.80.10.10:FF:000041">
    <property type="entry name" value="LRR receptor-like serine/threonine-protein kinase ERECTA"/>
    <property type="match status" value="2"/>
</dbReference>
<dbReference type="Pfam" id="PF00560">
    <property type="entry name" value="LRR_1"/>
    <property type="match status" value="4"/>
</dbReference>
<keyword evidence="8 12" id="KW-1133">Transmembrane helix</keyword>
<evidence type="ECO:0000259" key="14">
    <source>
        <dbReference type="Pfam" id="PF08263"/>
    </source>
</evidence>
<keyword evidence="5 12" id="KW-0812">Transmembrane</keyword>
<dbReference type="InterPro" id="IPR013210">
    <property type="entry name" value="LRR_N_plant-typ"/>
</dbReference>
<dbReference type="SUPFAM" id="SSF52058">
    <property type="entry name" value="L domain-like"/>
    <property type="match status" value="3"/>
</dbReference>
<dbReference type="InterPro" id="IPR032675">
    <property type="entry name" value="LRR_dom_sf"/>
</dbReference>
<evidence type="ECO:0000256" key="11">
    <source>
        <dbReference type="ARBA" id="ARBA00023180"/>
    </source>
</evidence>
<sequence>MCPYSSNTSLFFSLPFLFLLFASRSPTPSLSLCHEEEKSALLEFKESFKNSTLAYYGPDFEILPSWESGDCCSWEGVHCDGLTHRVVGLDINGLGLVGSLNPKTSLFHLTHLEYIDLSYNSFGSSVIPPTIGNLTRLTHLNLSQCDLSGEVPREMSRLTRLSTLDLSDNNFLPLKNPDLENLVRNLTRLEVLDLKFINMSMVPAVIANLSSLRVLNLLSCDLRGDFPIDIFNHPRLQILDLHYNGKLSGRLPEFSPTSPLEFVDLTETNFSGELPSSLGNLKFLSEFKVGSCNFWGPIPSTLGNLTQLISLDLSWNMFQGGLPSLVNLTRLTWLGVAGVKMTGTIPSSIGSLVQLTELHLHDNLFTGEIPQSFSNLTGLVQLTLDGNKLTGQIPSELSRLTHLQYLDFSSNKLQGPIPSSFSQLKNLTNLFLASNNLNGTLQLDIFSKLDKLQTLLLSFNNFSQTVEPEGGDVFMQVQVMGLASCNLRKFPEFLRNKSGWYWLDLSYNKFEGQIPAWLINDAAPSCLNLSGNFLTSFSKIDVKSVVQSLDLRYNRLQGSLPVLPYGIRDFVVSNNNVSGEIPEHICKLENLRLLDLGSNQLTGEIPSCLDSLVDDLVLLNLQGNNLRGRIPTIFDSGCSLMMIDMSYNQLEGPLPRMTGCINLEFLNLGNNMIRDIFPSWLSWLPELRVLILRSNRFQGFINQTQSRVEFPKLQIIDISQNNFHGVLPSEYFEKWKSLSYSGIPKQPYYIGTIAAATLFLGYANTYDFSVTITNKGMTMDYAKILSYFALIDFSSNNFSGSIPESVGFLKGLRSLNLSNNHFTGAIPPVLGDLTDLEALDLSSNNLSGEIPQELIQLIRLGFFNASFNNLHGPIPQGKQFNSFRNTSYDGNSGLCGDPLSRKCGESIEVPTRQNDEGERSWRSGLEIKWTAAAAGYGSSFVIAVVVGHIIIKRRPYWLVRLLKGSVMGDGLL</sequence>
<evidence type="ECO:0000256" key="4">
    <source>
        <dbReference type="ARBA" id="ARBA00022614"/>
    </source>
</evidence>
<organism evidence="16 17">
    <name type="scientific">Trapa natans</name>
    <name type="common">Water chestnut</name>
    <dbReference type="NCBI Taxonomy" id="22666"/>
    <lineage>
        <taxon>Eukaryota</taxon>
        <taxon>Viridiplantae</taxon>
        <taxon>Streptophyta</taxon>
        <taxon>Embryophyta</taxon>
        <taxon>Tracheophyta</taxon>
        <taxon>Spermatophyta</taxon>
        <taxon>Magnoliopsida</taxon>
        <taxon>eudicotyledons</taxon>
        <taxon>Gunneridae</taxon>
        <taxon>Pentapetalae</taxon>
        <taxon>rosids</taxon>
        <taxon>malvids</taxon>
        <taxon>Myrtales</taxon>
        <taxon>Lythraceae</taxon>
        <taxon>Trapa</taxon>
    </lineage>
</organism>
<comment type="caution">
    <text evidence="16">The sequence shown here is derived from an EMBL/GenBank/DDBJ whole genome shotgun (WGS) entry which is preliminary data.</text>
</comment>
<dbReference type="Proteomes" id="UP001346149">
    <property type="component" value="Unassembled WGS sequence"/>
</dbReference>
<feature type="signal peptide" evidence="13">
    <location>
        <begin position="1"/>
        <end position="31"/>
    </location>
</feature>
<accession>A0AAN7R238</accession>
<gene>
    <name evidence="16" type="ORF">SAY86_018824</name>
</gene>
<evidence type="ECO:0008006" key="18">
    <source>
        <dbReference type="Google" id="ProtNLM"/>
    </source>
</evidence>
<dbReference type="InterPro" id="IPR001611">
    <property type="entry name" value="Leu-rich_rpt"/>
</dbReference>
<keyword evidence="3" id="KW-1003">Cell membrane</keyword>
<dbReference type="FunFam" id="3.80.10.10:FF:000213">
    <property type="entry name" value="Tyrosine-sulfated glycopeptide receptor 1"/>
    <property type="match status" value="1"/>
</dbReference>
<evidence type="ECO:0000313" key="16">
    <source>
        <dbReference type="EMBL" id="KAK4784456.1"/>
    </source>
</evidence>
<dbReference type="AlphaFoldDB" id="A0AAN7R238"/>
<dbReference type="PANTHER" id="PTHR48052">
    <property type="entry name" value="UNNAMED PRODUCT"/>
    <property type="match status" value="1"/>
</dbReference>
<dbReference type="PANTHER" id="PTHR48052:SF63">
    <property type="entry name" value="PROTEIN KINASE DOMAIN-CONTAINING PROTEIN"/>
    <property type="match status" value="1"/>
</dbReference>
<evidence type="ECO:0000256" key="3">
    <source>
        <dbReference type="ARBA" id="ARBA00022475"/>
    </source>
</evidence>
<feature type="chain" id="PRO_5042812440" description="Leucine-rich repeat-containing N-terminal plant-type domain-containing protein" evidence="13">
    <location>
        <begin position="32"/>
        <end position="972"/>
    </location>
</feature>
<dbReference type="InterPro" id="IPR003591">
    <property type="entry name" value="Leu-rich_rpt_typical-subtyp"/>
</dbReference>
<dbReference type="GO" id="GO:0005886">
    <property type="term" value="C:plasma membrane"/>
    <property type="evidence" value="ECO:0007669"/>
    <property type="project" value="UniProtKB-SubCell"/>
</dbReference>
<dbReference type="PROSITE" id="PS51450">
    <property type="entry name" value="LRR"/>
    <property type="match status" value="1"/>
</dbReference>
<feature type="domain" description="Leucine-rich repeat-containing N-terminal plant-type" evidence="14">
    <location>
        <begin position="35"/>
        <end position="80"/>
    </location>
</feature>
<evidence type="ECO:0000256" key="8">
    <source>
        <dbReference type="ARBA" id="ARBA00022989"/>
    </source>
</evidence>
<reference evidence="16 17" key="1">
    <citation type="journal article" date="2023" name="Hortic Res">
        <title>Pangenome of water caltrop reveals structural variations and asymmetric subgenome divergence after allopolyploidization.</title>
        <authorList>
            <person name="Zhang X."/>
            <person name="Chen Y."/>
            <person name="Wang L."/>
            <person name="Yuan Y."/>
            <person name="Fang M."/>
            <person name="Shi L."/>
            <person name="Lu R."/>
            <person name="Comes H.P."/>
            <person name="Ma Y."/>
            <person name="Chen Y."/>
            <person name="Huang G."/>
            <person name="Zhou Y."/>
            <person name="Zheng Z."/>
            <person name="Qiu Y."/>
        </authorList>
    </citation>
    <scope>NUCLEOTIDE SEQUENCE [LARGE SCALE GENOMIC DNA]</scope>
    <source>
        <strain evidence="16">F231</strain>
    </source>
</reference>
<evidence type="ECO:0000259" key="15">
    <source>
        <dbReference type="Pfam" id="PF23598"/>
    </source>
</evidence>
<dbReference type="InterPro" id="IPR025875">
    <property type="entry name" value="Leu-rich_rpt_4"/>
</dbReference>
<feature type="transmembrane region" description="Helical" evidence="12">
    <location>
        <begin position="929"/>
        <end position="951"/>
    </location>
</feature>
<evidence type="ECO:0000256" key="2">
    <source>
        <dbReference type="ARBA" id="ARBA00009592"/>
    </source>
</evidence>
<dbReference type="Pfam" id="PF23598">
    <property type="entry name" value="LRR_14"/>
    <property type="match status" value="1"/>
</dbReference>